<dbReference type="PANTHER" id="PTHR45679">
    <property type="entry name" value="ER DEGRADATION-ENHANCING ALPHA-MANNOSIDASE-LIKE PROTEIN 2"/>
    <property type="match status" value="1"/>
</dbReference>
<dbReference type="GO" id="GO:0016020">
    <property type="term" value="C:membrane"/>
    <property type="evidence" value="ECO:0007669"/>
    <property type="project" value="InterPro"/>
</dbReference>
<feature type="compositionally biased region" description="Basic and acidic residues" evidence="8">
    <location>
        <begin position="1090"/>
        <end position="1100"/>
    </location>
</feature>
<dbReference type="InterPro" id="IPR046450">
    <property type="entry name" value="PA_dom_sf"/>
</dbReference>
<feature type="binding site" evidence="6">
    <location>
        <position position="438"/>
    </location>
    <ligand>
        <name>Ca(2+)</name>
        <dbReference type="ChEBI" id="CHEBI:29108"/>
    </ligand>
</feature>
<dbReference type="GO" id="GO:0005509">
    <property type="term" value="F:calcium ion binding"/>
    <property type="evidence" value="ECO:0007669"/>
    <property type="project" value="InterPro"/>
</dbReference>
<feature type="compositionally biased region" description="Polar residues" evidence="8">
    <location>
        <begin position="1042"/>
        <end position="1053"/>
    </location>
</feature>
<dbReference type="GO" id="GO:1904380">
    <property type="term" value="P:endoplasmic reticulum mannose trimming"/>
    <property type="evidence" value="ECO:0007669"/>
    <property type="project" value="InterPro"/>
</dbReference>
<dbReference type="GO" id="GO:0004571">
    <property type="term" value="F:mannosyl-oligosaccharide 1,2-alpha-mannosidase activity"/>
    <property type="evidence" value="ECO:0007669"/>
    <property type="project" value="InterPro"/>
</dbReference>
<dbReference type="Proteomes" id="UP001186944">
    <property type="component" value="Unassembled WGS sequence"/>
</dbReference>
<comment type="subcellular location">
    <subcellularLocation>
        <location evidence="1">Endoplasmic reticulum</location>
    </subcellularLocation>
</comment>
<dbReference type="EMBL" id="VSWD01000011">
    <property type="protein sequence ID" value="KAK3088771.1"/>
    <property type="molecule type" value="Genomic_DNA"/>
</dbReference>
<keyword evidence="7" id="KW-0326">Glycosidase</keyword>
<dbReference type="Pfam" id="PF02225">
    <property type="entry name" value="PA"/>
    <property type="match status" value="1"/>
</dbReference>
<keyword evidence="7" id="KW-0378">Hydrolase</keyword>
<reference evidence="10" key="1">
    <citation type="submission" date="2019-08" db="EMBL/GenBank/DDBJ databases">
        <title>The improved chromosome-level genome for the pearl oyster Pinctada fucata martensii using PacBio sequencing and Hi-C.</title>
        <authorList>
            <person name="Zheng Z."/>
        </authorList>
    </citation>
    <scope>NUCLEOTIDE SEQUENCE</scope>
    <source>
        <strain evidence="10">ZZ-2019</strain>
        <tissue evidence="10">Adductor muscle</tissue>
    </source>
</reference>
<evidence type="ECO:0000256" key="8">
    <source>
        <dbReference type="SAM" id="MobiDB-lite"/>
    </source>
</evidence>
<comment type="cofactor">
    <cofactor evidence="6">
        <name>Ca(2+)</name>
        <dbReference type="ChEBI" id="CHEBI:29108"/>
    </cofactor>
</comment>
<dbReference type="InterPro" id="IPR036026">
    <property type="entry name" value="Seven-hairpin_glycosidases"/>
</dbReference>
<feature type="domain" description="PA" evidence="9">
    <location>
        <begin position="638"/>
        <end position="731"/>
    </location>
</feature>
<evidence type="ECO:0000256" key="1">
    <source>
        <dbReference type="ARBA" id="ARBA00004240"/>
    </source>
</evidence>
<dbReference type="GO" id="GO:0005975">
    <property type="term" value="P:carbohydrate metabolic process"/>
    <property type="evidence" value="ECO:0007669"/>
    <property type="project" value="InterPro"/>
</dbReference>
<keyword evidence="11" id="KW-1185">Reference proteome</keyword>
<feature type="active site" evidence="5">
    <location>
        <position position="352"/>
    </location>
</feature>
<evidence type="ECO:0000256" key="2">
    <source>
        <dbReference type="ARBA" id="ARBA00007658"/>
    </source>
</evidence>
<dbReference type="EC" id="3.2.1.-" evidence="7"/>
<keyword evidence="6" id="KW-0106">Calcium</keyword>
<dbReference type="SUPFAM" id="SSF48225">
    <property type="entry name" value="Seven-hairpin glycosidases"/>
    <property type="match status" value="1"/>
</dbReference>
<feature type="region of interest" description="Disordered" evidence="8">
    <location>
        <begin position="754"/>
        <end position="804"/>
    </location>
</feature>
<feature type="active site" description="Proton donor" evidence="5">
    <location>
        <position position="334"/>
    </location>
</feature>
<evidence type="ECO:0000256" key="5">
    <source>
        <dbReference type="PIRSR" id="PIRSR601382-1"/>
    </source>
</evidence>
<evidence type="ECO:0000256" key="7">
    <source>
        <dbReference type="RuleBase" id="RU361193"/>
    </source>
</evidence>
<evidence type="ECO:0000313" key="11">
    <source>
        <dbReference type="Proteomes" id="UP001186944"/>
    </source>
</evidence>
<name>A0AA88XNT3_PINIB</name>
<proteinExistence type="inferred from homology"/>
<dbReference type="GO" id="GO:0044322">
    <property type="term" value="C:endoplasmic reticulum quality control compartment"/>
    <property type="evidence" value="ECO:0007669"/>
    <property type="project" value="GOC"/>
</dbReference>
<feature type="compositionally biased region" description="Polar residues" evidence="8">
    <location>
        <begin position="772"/>
        <end position="800"/>
    </location>
</feature>
<protein>
    <recommendedName>
        <fullName evidence="7">alpha-1,2-Mannosidase</fullName>
        <ecNumber evidence="7">3.2.1.-</ecNumber>
    </recommendedName>
</protein>
<feature type="compositionally biased region" description="Basic and acidic residues" evidence="8">
    <location>
        <begin position="1107"/>
        <end position="1128"/>
    </location>
</feature>
<keyword evidence="6" id="KW-0479">Metal-binding</keyword>
<comment type="similarity">
    <text evidence="2 7">Belongs to the glycosyl hydrolase 47 family.</text>
</comment>
<feature type="region of interest" description="Disordered" evidence="8">
    <location>
        <begin position="975"/>
        <end position="1007"/>
    </location>
</feature>
<keyword evidence="3" id="KW-0256">Endoplasmic reticulum</keyword>
<keyword evidence="4" id="KW-0325">Glycoprotein</keyword>
<feature type="compositionally biased region" description="Polar residues" evidence="8">
    <location>
        <begin position="988"/>
        <end position="1007"/>
    </location>
</feature>
<dbReference type="SUPFAM" id="SSF52025">
    <property type="entry name" value="PA domain"/>
    <property type="match status" value="1"/>
</dbReference>
<feature type="active site" description="Proton donor" evidence="5">
    <location>
        <position position="94"/>
    </location>
</feature>
<evidence type="ECO:0000256" key="3">
    <source>
        <dbReference type="ARBA" id="ARBA00022824"/>
    </source>
</evidence>
<feature type="non-terminal residue" evidence="10">
    <location>
        <position position="1"/>
    </location>
</feature>
<dbReference type="InterPro" id="IPR012341">
    <property type="entry name" value="6hp_glycosidase-like_sf"/>
</dbReference>
<evidence type="ECO:0000313" key="10">
    <source>
        <dbReference type="EMBL" id="KAK3088771.1"/>
    </source>
</evidence>
<dbReference type="InterPro" id="IPR003137">
    <property type="entry name" value="PA_domain"/>
</dbReference>
<evidence type="ECO:0000256" key="4">
    <source>
        <dbReference type="ARBA" id="ARBA00023180"/>
    </source>
</evidence>
<dbReference type="Pfam" id="PF01532">
    <property type="entry name" value="Glyco_hydro_47"/>
    <property type="match status" value="1"/>
</dbReference>
<organism evidence="10 11">
    <name type="scientific">Pinctada imbricata</name>
    <name type="common">Atlantic pearl-oyster</name>
    <name type="synonym">Pinctada martensii</name>
    <dbReference type="NCBI Taxonomy" id="66713"/>
    <lineage>
        <taxon>Eukaryota</taxon>
        <taxon>Metazoa</taxon>
        <taxon>Spiralia</taxon>
        <taxon>Lophotrochozoa</taxon>
        <taxon>Mollusca</taxon>
        <taxon>Bivalvia</taxon>
        <taxon>Autobranchia</taxon>
        <taxon>Pteriomorphia</taxon>
        <taxon>Pterioida</taxon>
        <taxon>Pterioidea</taxon>
        <taxon>Pteriidae</taxon>
        <taxon>Pinctada</taxon>
    </lineage>
</organism>
<feature type="region of interest" description="Disordered" evidence="8">
    <location>
        <begin position="1079"/>
        <end position="1128"/>
    </location>
</feature>
<dbReference type="InterPro" id="IPR044674">
    <property type="entry name" value="EDEM1/2/3"/>
</dbReference>
<gene>
    <name evidence="10" type="ORF">FSP39_023586</name>
</gene>
<evidence type="ECO:0000256" key="6">
    <source>
        <dbReference type="PIRSR" id="PIRSR601382-2"/>
    </source>
</evidence>
<feature type="active site" evidence="5">
    <location>
        <position position="240"/>
    </location>
</feature>
<sequence>RDKVVEMFHHAYDSYMQNAFPADELMPLSCKGRYRGTEPSRGDIDDSLGNFTLTLIDTLDTLAVLGELEHFDTAVRLVIEYAKFDSDIIVSVFETNIRILGGLLGGHVVASYLKRKQKAMHWYNDELLNMAKDVGYRLLPAFNTTTGIPYPRINLKYGLKKDNIDQRYKDTCTACAGTMILEFAALSRLTGDHVFEDKAHKAMDYLWKQRHRTSDLVGTVINIHNGDWVRRESGVGAGIDSYYEYVLKAYILLGDDKYLSRFNKHYSAIKKYITQGPLLVDVHMHKPNSASRNFMDSLLAFWPGLQVLKGDIQSAVEIHEMLYQVIQRHNFLPEGFTTDFRIHWGHHPLRPEFLESTYFLHKATGDPHYLEVGKMVLENLNKHARVPCGFAALKDIVSGKHEDQLDSYVLAETFKYLYLLFAEKTDLEINIDEYIFTTEAHLLPLSLSVFNNNTNNLSPVRPEVYKVLDDLGDLSLGDTDLEDEHDTCPNPLHVYKGMPHYAFLFRSEMKGFVDRASPRSPPPSGSCRVDRHRLKAAEFIAGNKAQLAQLNNMGIKIVTMNDGRIQLLHSAAEALTPDDAEDGMKFMQEMIELSKTQKQDQQQEPMVVQLISEPYFGALHFKAGPAQFGYSLKINPPVQGQLAIADPYNACSTILNPEILEGRIAILQRGSCMFIDKARNLQKIGAIGGIVIDNNEDSTSENNPIFAMSGDGQQDVKIPMVFLFQKEGNHILETLKDFPALTVLLSYEPKSEDMFQPYSGKDSDTAAPPSGPGSQAQKETNQPDKTGSTKPHSESSQSKQDFLEEIDPNQWVKISVNDRVIPGEEIIVKSELVGQKQYRLQTGSHNVKMDVKVSTKSSGSPESPEVIDDDVIKIITLPDGRKQLSFKFDQISQRMPKTKPELNQIYVDLVQILQDRTNFASLPSQGDYLLAIARLLESAYFNQGNVDSRSQKMFDKLAQELQIVKKDVVKQDSVFSHGGKIDDDSHYRSSGSRVETTQKSNTHSSSGHIHHYYQIQDFLDEQNSVEQKSAQSSKSDRESVSEKNSPVSDNQKTFHYLTEAQSDVLSAEEHIEKFESSIASDASTVPYSAHHKDSVIHESPVESESNDVSKKSKTKGENLKFEQKKDEL</sequence>
<dbReference type="PANTHER" id="PTHR45679:SF2">
    <property type="entry name" value="ER DEGRADATION-ENHANCING ALPHA-MANNOSIDASE-LIKE PROTEIN 3"/>
    <property type="match status" value="1"/>
</dbReference>
<dbReference type="AlphaFoldDB" id="A0AA88XNT3"/>
<comment type="caution">
    <text evidence="10">The sequence shown here is derived from an EMBL/GenBank/DDBJ whole genome shotgun (WGS) entry which is preliminary data.</text>
</comment>
<dbReference type="PRINTS" id="PR00747">
    <property type="entry name" value="GLYHDRLASE47"/>
</dbReference>
<evidence type="ECO:0000259" key="9">
    <source>
        <dbReference type="Pfam" id="PF02225"/>
    </source>
</evidence>
<accession>A0AA88XNT3</accession>
<dbReference type="Gene3D" id="3.50.30.30">
    <property type="match status" value="1"/>
</dbReference>
<dbReference type="Gene3D" id="1.50.10.10">
    <property type="match status" value="1"/>
</dbReference>
<feature type="compositionally biased region" description="Polar residues" evidence="8">
    <location>
        <begin position="1023"/>
        <end position="1033"/>
    </location>
</feature>
<dbReference type="InterPro" id="IPR001382">
    <property type="entry name" value="Glyco_hydro_47"/>
</dbReference>
<feature type="region of interest" description="Disordered" evidence="8">
    <location>
        <begin position="1023"/>
        <end position="1053"/>
    </location>
</feature>